<feature type="compositionally biased region" description="Polar residues" evidence="1">
    <location>
        <begin position="256"/>
        <end position="267"/>
    </location>
</feature>
<dbReference type="Gene3D" id="3.40.50.410">
    <property type="entry name" value="von Willebrand factor, type A domain"/>
    <property type="match status" value="1"/>
</dbReference>
<accession>A0ABT3DUP7</accession>
<name>A0ABT3DUP7_9XANT</name>
<feature type="compositionally biased region" description="Polar residues" evidence="1">
    <location>
        <begin position="276"/>
        <end position="286"/>
    </location>
</feature>
<evidence type="ECO:0000313" key="4">
    <source>
        <dbReference type="Proteomes" id="UP001320843"/>
    </source>
</evidence>
<comment type="caution">
    <text evidence="3">The sequence shown here is derived from an EMBL/GenBank/DDBJ whole genome shotgun (WGS) entry which is preliminary data.</text>
</comment>
<dbReference type="SUPFAM" id="SSF53300">
    <property type="entry name" value="vWA-like"/>
    <property type="match status" value="1"/>
</dbReference>
<dbReference type="EMBL" id="JANFWR010000010">
    <property type="protein sequence ID" value="MCW0399207.1"/>
    <property type="molecule type" value="Genomic_DNA"/>
</dbReference>
<gene>
    <name evidence="3" type="ORF">NB700_001763</name>
</gene>
<dbReference type="InterPro" id="IPR002035">
    <property type="entry name" value="VWF_A"/>
</dbReference>
<evidence type="ECO:0000313" key="3">
    <source>
        <dbReference type="EMBL" id="MCW0399207.1"/>
    </source>
</evidence>
<sequence>MNHDTCRTVLRTALLGGALDPTNAVPSARAELGGMPLVLNALATSMGCKIQVRYGASELAHTDGQTIDLMNLPIPTDKTDIDTFVLMLSLGYGLGHHELGHVAESDFRVLRELERMLKNKTATPLVESLFRIIEDVRMENAYIRKWPNSRKYLDSLTQSLLLTGFYAHVEANAPPMSALSSYLLYRLYHDYRGDAGTRDLALEAREVCVKLLSQPVVTRLDALLPQIDHLADTSDSLSMARNLARFIEQEKEDLEQQANGTPPQQSVAGEGDSQAGGLSQSSPGDTRTSHPAGGQDAAQAESSSGDGGAGAGATSVLEALRSLLDPDSLDPRVGERADAIRQALGQIVAEVAPNSAGTVNMKNPGVMASINAPADEPNAAPNLDCNMADALAVTSHVRKAFKRHMQAATEVQVSLHRRGRNLSASHLHRVAGGDNRVFKSVSEETEMDTAVVLAIDKSGSTKGEPIKLISEAVFATAVALEGIEGVTCGALTFPGNDVLLPFGRKAKQSPEAFCLQGSGGTPMDSALYLGTRMLLGQRKPRRVMILATDGRPDSVEATSLAAEFAVQQRIELYVIGVGDASNVCNFPNWFYLDKIEDLPTVVTDLFSRKLSQAA</sequence>
<feature type="compositionally biased region" description="Low complexity" evidence="1">
    <location>
        <begin position="292"/>
        <end position="304"/>
    </location>
</feature>
<dbReference type="Pfam" id="PF00092">
    <property type="entry name" value="VWA"/>
    <property type="match status" value="1"/>
</dbReference>
<dbReference type="InterPro" id="IPR036465">
    <property type="entry name" value="vWFA_dom_sf"/>
</dbReference>
<feature type="domain" description="VWFA" evidence="2">
    <location>
        <begin position="448"/>
        <end position="614"/>
    </location>
</feature>
<evidence type="ECO:0000259" key="2">
    <source>
        <dbReference type="SMART" id="SM00327"/>
    </source>
</evidence>
<dbReference type="Proteomes" id="UP001320843">
    <property type="component" value="Unassembled WGS sequence"/>
</dbReference>
<dbReference type="CDD" id="cd00198">
    <property type="entry name" value="vWFA"/>
    <property type="match status" value="1"/>
</dbReference>
<feature type="region of interest" description="Disordered" evidence="1">
    <location>
        <begin position="252"/>
        <end position="312"/>
    </location>
</feature>
<reference evidence="3 4" key="1">
    <citation type="submission" date="2022-06" db="EMBL/GenBank/DDBJ databases">
        <title>Dynamics of rice microbiomes reveals core vertical transmitted seed endophytes.</title>
        <authorList>
            <person name="Liao K."/>
            <person name="Zhang X."/>
        </authorList>
    </citation>
    <scope>NUCLEOTIDE SEQUENCE [LARGE SCALE GENOMIC DNA]</scope>
    <source>
        <strain evidence="3 4">YT10-10-1</strain>
    </source>
</reference>
<evidence type="ECO:0000256" key="1">
    <source>
        <dbReference type="SAM" id="MobiDB-lite"/>
    </source>
</evidence>
<organism evidence="3 4">
    <name type="scientific">Xanthomonas sacchari</name>
    <dbReference type="NCBI Taxonomy" id="56458"/>
    <lineage>
        <taxon>Bacteria</taxon>
        <taxon>Pseudomonadati</taxon>
        <taxon>Pseudomonadota</taxon>
        <taxon>Gammaproteobacteria</taxon>
        <taxon>Lysobacterales</taxon>
        <taxon>Lysobacteraceae</taxon>
        <taxon>Xanthomonas</taxon>
    </lineage>
</organism>
<protein>
    <recommendedName>
        <fullName evidence="2">VWFA domain-containing protein</fullName>
    </recommendedName>
</protein>
<proteinExistence type="predicted"/>
<dbReference type="SMART" id="SM00327">
    <property type="entry name" value="VWA"/>
    <property type="match status" value="1"/>
</dbReference>
<keyword evidence="4" id="KW-1185">Reference proteome</keyword>
<dbReference type="RefSeq" id="WP_267122613.1">
    <property type="nucleotide sequence ID" value="NZ_JANFWR010000010.1"/>
</dbReference>